<dbReference type="Proteomes" id="UP000031036">
    <property type="component" value="Unassembled WGS sequence"/>
</dbReference>
<keyword evidence="1" id="KW-0472">Membrane</keyword>
<dbReference type="AlphaFoldDB" id="A0A0B2V4W8"/>
<organism evidence="2 3">
    <name type="scientific">Toxocara canis</name>
    <name type="common">Canine roundworm</name>
    <dbReference type="NCBI Taxonomy" id="6265"/>
    <lineage>
        <taxon>Eukaryota</taxon>
        <taxon>Metazoa</taxon>
        <taxon>Ecdysozoa</taxon>
        <taxon>Nematoda</taxon>
        <taxon>Chromadorea</taxon>
        <taxon>Rhabditida</taxon>
        <taxon>Spirurina</taxon>
        <taxon>Ascaridomorpha</taxon>
        <taxon>Ascaridoidea</taxon>
        <taxon>Toxocaridae</taxon>
        <taxon>Toxocara</taxon>
    </lineage>
</organism>
<evidence type="ECO:0000313" key="3">
    <source>
        <dbReference type="Proteomes" id="UP000031036"/>
    </source>
</evidence>
<evidence type="ECO:0000313" key="2">
    <source>
        <dbReference type="EMBL" id="KHN78481.1"/>
    </source>
</evidence>
<feature type="non-terminal residue" evidence="2">
    <location>
        <position position="116"/>
    </location>
</feature>
<name>A0A0B2V4W8_TOXCA</name>
<feature type="transmembrane region" description="Helical" evidence="1">
    <location>
        <begin position="12"/>
        <end position="30"/>
    </location>
</feature>
<comment type="caution">
    <text evidence="2">The sequence shown here is derived from an EMBL/GenBank/DDBJ whole genome shotgun (WGS) entry which is preliminary data.</text>
</comment>
<protein>
    <submittedName>
        <fullName evidence="2">Uncharacterized protein</fullName>
    </submittedName>
</protein>
<reference evidence="2 3" key="1">
    <citation type="submission" date="2014-11" db="EMBL/GenBank/DDBJ databases">
        <title>Genetic blueprint of the zoonotic pathogen Toxocara canis.</title>
        <authorList>
            <person name="Zhu X.-Q."/>
            <person name="Korhonen P.K."/>
            <person name="Cai H."/>
            <person name="Young N.D."/>
            <person name="Nejsum P."/>
            <person name="von Samson-Himmelstjerna G."/>
            <person name="Boag P.R."/>
            <person name="Tan P."/>
            <person name="Li Q."/>
            <person name="Min J."/>
            <person name="Yang Y."/>
            <person name="Wang X."/>
            <person name="Fang X."/>
            <person name="Hall R.S."/>
            <person name="Hofmann A."/>
            <person name="Sternberg P.W."/>
            <person name="Jex A.R."/>
            <person name="Gasser R.B."/>
        </authorList>
    </citation>
    <scope>NUCLEOTIDE SEQUENCE [LARGE SCALE GENOMIC DNA]</scope>
    <source>
        <strain evidence="2">PN_DK_2014</strain>
    </source>
</reference>
<keyword evidence="1" id="KW-1133">Transmembrane helix</keyword>
<accession>A0A0B2V4W8</accession>
<keyword evidence="3" id="KW-1185">Reference proteome</keyword>
<dbReference type="EMBL" id="JPKZ01002091">
    <property type="protein sequence ID" value="KHN78481.1"/>
    <property type="molecule type" value="Genomic_DNA"/>
</dbReference>
<gene>
    <name evidence="2" type="ORF">Tcan_01127</name>
</gene>
<keyword evidence="1" id="KW-0812">Transmembrane</keyword>
<evidence type="ECO:0000256" key="1">
    <source>
        <dbReference type="SAM" id="Phobius"/>
    </source>
</evidence>
<sequence length="116" mass="13336">MTAEVDVQFKVHFLVHVALLLSLICSMYFAERYLIDMMSPCDIYGAPKLSIYDSFIPAKPVCLMCILCERPSSSYRALSAALTEAPLFLPYRISKTVIYYHEYRLKEVRLLSAKRS</sequence>
<proteinExistence type="predicted"/>